<dbReference type="CDD" id="cd16529">
    <property type="entry name" value="RING-HC_RAD18"/>
    <property type="match status" value="1"/>
</dbReference>
<keyword evidence="8" id="KW-0479">Metal-binding</keyword>
<comment type="pathway">
    <text evidence="3">Protein modification; protein ubiquitination.</text>
</comment>
<keyword evidence="10 19" id="KW-0863">Zinc-finger</keyword>
<dbReference type="InterPro" id="IPR001841">
    <property type="entry name" value="Znf_RING"/>
</dbReference>
<dbReference type="PANTHER" id="PTHR14134">
    <property type="entry name" value="E3 UBIQUITIN-PROTEIN LIGASE RAD18"/>
    <property type="match status" value="1"/>
</dbReference>
<evidence type="ECO:0000256" key="21">
    <source>
        <dbReference type="SAM" id="MobiDB-lite"/>
    </source>
</evidence>
<evidence type="ECO:0000256" key="4">
    <source>
        <dbReference type="ARBA" id="ARBA00009506"/>
    </source>
</evidence>
<feature type="region of interest" description="Disordered" evidence="21">
    <location>
        <begin position="108"/>
        <end position="229"/>
    </location>
</feature>
<accession>A0A9W8IPN0</accession>
<feature type="compositionally biased region" description="Polar residues" evidence="21">
    <location>
        <begin position="150"/>
        <end position="170"/>
    </location>
</feature>
<dbReference type="SMART" id="SM00734">
    <property type="entry name" value="ZnF_Rad18"/>
    <property type="match status" value="1"/>
</dbReference>
<evidence type="ECO:0000256" key="14">
    <source>
        <dbReference type="ARBA" id="ARBA00023204"/>
    </source>
</evidence>
<dbReference type="GO" id="GO:0061630">
    <property type="term" value="F:ubiquitin protein ligase activity"/>
    <property type="evidence" value="ECO:0007669"/>
    <property type="project" value="UniProtKB-EC"/>
</dbReference>
<dbReference type="GO" id="GO:0006513">
    <property type="term" value="P:protein monoubiquitination"/>
    <property type="evidence" value="ECO:0007669"/>
    <property type="project" value="InterPro"/>
</dbReference>
<dbReference type="GO" id="GO:0008270">
    <property type="term" value="F:zinc ion binding"/>
    <property type="evidence" value="ECO:0007669"/>
    <property type="project" value="UniProtKB-KW"/>
</dbReference>
<evidence type="ECO:0000256" key="15">
    <source>
        <dbReference type="ARBA" id="ARBA00023242"/>
    </source>
</evidence>
<dbReference type="InterPro" id="IPR039577">
    <property type="entry name" value="Rad18"/>
</dbReference>
<evidence type="ECO:0000313" key="26">
    <source>
        <dbReference type="Proteomes" id="UP001140074"/>
    </source>
</evidence>
<dbReference type="PROSITE" id="PS00518">
    <property type="entry name" value="ZF_RING_1"/>
    <property type="match status" value="1"/>
</dbReference>
<dbReference type="SMART" id="SM00513">
    <property type="entry name" value="SAP"/>
    <property type="match status" value="1"/>
</dbReference>
<evidence type="ECO:0000256" key="1">
    <source>
        <dbReference type="ARBA" id="ARBA00000900"/>
    </source>
</evidence>
<dbReference type="PROSITE" id="PS50089">
    <property type="entry name" value="ZF_RING_2"/>
    <property type="match status" value="1"/>
</dbReference>
<name>A0A9W8IPN0_9FUNG</name>
<evidence type="ECO:0000256" key="8">
    <source>
        <dbReference type="ARBA" id="ARBA00022723"/>
    </source>
</evidence>
<sequence>MDSLFELDDPSDWPDTLPHMRELDQLLRCPVCKEYFATAMVTSNCGHTFCSLCVRRCLTQETKCPSCRAPLTESELNPNRLIDSAVHTFKSGRLQLLAELKTAAQASLSAAHGESRKSNSESGPKRRRIGTRSTGITGNSDPNLKDKMSTRNAETVSMVDLTTSDVEQMITSDMDMTNSDDDRDVRLAPPAGKRDSRRASNSDDSDFMPDETSQPTRTRPAAGSQASVPCPNCQELVRQARINWHLDRCLAGKSTKEPTPVSMRKQAGPALVLQQASMTAKCVLPRPTKLAYSLLSEHKLRRTLKDLGIPTKGDKQQMQARHVEWVNLYMANADASVPVSHRLLLRRLAAWEEALARPADSSKPALETEGDVAEHAAKYADSFASLVAQARAVRAKPAKVAPDPLTLPL</sequence>
<keyword evidence="7 25" id="KW-0808">Transferase</keyword>
<comment type="similarity">
    <text evidence="4">Belongs to the RAD18 family.</text>
</comment>
<protein>
    <recommendedName>
        <fullName evidence="6">Postreplication repair E3 ubiquitin-protein ligase RAD18</fullName>
        <ecNumber evidence="5">2.3.2.27</ecNumber>
    </recommendedName>
    <alternativeName>
        <fullName evidence="17">Postreplication repair E3 ubiquitin-protein ligase rad18</fullName>
    </alternativeName>
    <alternativeName>
        <fullName evidence="16 18">RING-type E3 ubiquitin transferase RAD18</fullName>
    </alternativeName>
</protein>
<gene>
    <name evidence="25" type="primary">RAD18</name>
    <name evidence="25" type="ORF">GGH94_003858</name>
</gene>
<dbReference type="GO" id="GO:0003697">
    <property type="term" value="F:single-stranded DNA binding"/>
    <property type="evidence" value="ECO:0007669"/>
    <property type="project" value="InterPro"/>
</dbReference>
<evidence type="ECO:0000256" key="12">
    <source>
        <dbReference type="ARBA" id="ARBA00022833"/>
    </source>
</evidence>
<evidence type="ECO:0000259" key="23">
    <source>
        <dbReference type="PROSITE" id="PS50800"/>
    </source>
</evidence>
<dbReference type="AlphaFoldDB" id="A0A9W8IPN0"/>
<dbReference type="InterPro" id="IPR003034">
    <property type="entry name" value="SAP_dom"/>
</dbReference>
<dbReference type="FunFam" id="3.30.40.10:FF:000172">
    <property type="entry name" value="E3 ubiquitin-protein ligase RAD18"/>
    <property type="match status" value="1"/>
</dbReference>
<feature type="compositionally biased region" description="Basic and acidic residues" evidence="21">
    <location>
        <begin position="192"/>
        <end position="201"/>
    </location>
</feature>
<evidence type="ECO:0000256" key="5">
    <source>
        <dbReference type="ARBA" id="ARBA00012483"/>
    </source>
</evidence>
<proteinExistence type="inferred from homology"/>
<dbReference type="InterPro" id="IPR006642">
    <property type="entry name" value="Rad18_UBZ4"/>
</dbReference>
<evidence type="ECO:0000256" key="7">
    <source>
        <dbReference type="ARBA" id="ARBA00022679"/>
    </source>
</evidence>
<dbReference type="PROSITE" id="PS51908">
    <property type="entry name" value="ZF_UBZ4"/>
    <property type="match status" value="1"/>
</dbReference>
<keyword evidence="15" id="KW-0539">Nucleus</keyword>
<feature type="domain" description="RING-type" evidence="22">
    <location>
        <begin position="29"/>
        <end position="68"/>
    </location>
</feature>
<feature type="domain" description="SAP" evidence="23">
    <location>
        <begin position="292"/>
        <end position="326"/>
    </location>
</feature>
<dbReference type="GO" id="GO:0005634">
    <property type="term" value="C:nucleus"/>
    <property type="evidence" value="ECO:0007669"/>
    <property type="project" value="UniProtKB-SubCell"/>
</dbReference>
<dbReference type="PROSITE" id="PS50800">
    <property type="entry name" value="SAP"/>
    <property type="match status" value="1"/>
</dbReference>
<dbReference type="GO" id="GO:0006301">
    <property type="term" value="P:DNA damage tolerance"/>
    <property type="evidence" value="ECO:0007669"/>
    <property type="project" value="InterPro"/>
</dbReference>
<keyword evidence="26" id="KW-1185">Reference proteome</keyword>
<dbReference type="InterPro" id="IPR017907">
    <property type="entry name" value="Znf_RING_CS"/>
</dbReference>
<organism evidence="25 26">
    <name type="scientific">Coemansia aciculifera</name>
    <dbReference type="NCBI Taxonomy" id="417176"/>
    <lineage>
        <taxon>Eukaryota</taxon>
        <taxon>Fungi</taxon>
        <taxon>Fungi incertae sedis</taxon>
        <taxon>Zoopagomycota</taxon>
        <taxon>Kickxellomycotina</taxon>
        <taxon>Kickxellomycetes</taxon>
        <taxon>Kickxellales</taxon>
        <taxon>Kickxellaceae</taxon>
        <taxon>Coemansia</taxon>
    </lineage>
</organism>
<keyword evidence="13" id="KW-0238">DNA-binding</keyword>
<comment type="caution">
    <text evidence="25">The sequence shown here is derived from an EMBL/GenBank/DDBJ whole genome shotgun (WGS) entry which is preliminary data.</text>
</comment>
<keyword evidence="9 20" id="KW-0227">DNA damage</keyword>
<dbReference type="GO" id="GO:0006281">
    <property type="term" value="P:DNA repair"/>
    <property type="evidence" value="ECO:0007669"/>
    <property type="project" value="UniProtKB-KW"/>
</dbReference>
<dbReference type="SMART" id="SM00184">
    <property type="entry name" value="RING"/>
    <property type="match status" value="1"/>
</dbReference>
<dbReference type="InterPro" id="IPR013083">
    <property type="entry name" value="Znf_RING/FYVE/PHD"/>
</dbReference>
<dbReference type="InterPro" id="IPR004580">
    <property type="entry name" value="Rad18_fungi"/>
</dbReference>
<keyword evidence="12" id="KW-0862">Zinc</keyword>
<evidence type="ECO:0000256" key="13">
    <source>
        <dbReference type="ARBA" id="ARBA00023125"/>
    </source>
</evidence>
<evidence type="ECO:0000256" key="18">
    <source>
        <dbReference type="ARBA" id="ARBA00082369"/>
    </source>
</evidence>
<dbReference type="Pfam" id="PF02037">
    <property type="entry name" value="SAP"/>
    <property type="match status" value="1"/>
</dbReference>
<dbReference type="Proteomes" id="UP001140074">
    <property type="component" value="Unassembled WGS sequence"/>
</dbReference>
<evidence type="ECO:0000259" key="24">
    <source>
        <dbReference type="PROSITE" id="PS51908"/>
    </source>
</evidence>
<evidence type="ECO:0000256" key="16">
    <source>
        <dbReference type="ARBA" id="ARBA00031783"/>
    </source>
</evidence>
<evidence type="ECO:0000313" key="25">
    <source>
        <dbReference type="EMBL" id="KAJ2863069.1"/>
    </source>
</evidence>
<evidence type="ECO:0000256" key="20">
    <source>
        <dbReference type="PROSITE-ProRule" id="PRU01256"/>
    </source>
</evidence>
<evidence type="ECO:0000256" key="9">
    <source>
        <dbReference type="ARBA" id="ARBA00022763"/>
    </source>
</evidence>
<evidence type="ECO:0000256" key="3">
    <source>
        <dbReference type="ARBA" id="ARBA00004906"/>
    </source>
</evidence>
<evidence type="ECO:0000256" key="10">
    <source>
        <dbReference type="ARBA" id="ARBA00022771"/>
    </source>
</evidence>
<dbReference type="PANTHER" id="PTHR14134:SF2">
    <property type="entry name" value="E3 UBIQUITIN-PROTEIN LIGASE RAD18"/>
    <property type="match status" value="1"/>
</dbReference>
<feature type="domain" description="UBZ4-type" evidence="24">
    <location>
        <begin position="227"/>
        <end position="254"/>
    </location>
</feature>
<reference evidence="25" key="1">
    <citation type="submission" date="2022-07" db="EMBL/GenBank/DDBJ databases">
        <title>Phylogenomic reconstructions and comparative analyses of Kickxellomycotina fungi.</title>
        <authorList>
            <person name="Reynolds N.K."/>
            <person name="Stajich J.E."/>
            <person name="Barry K."/>
            <person name="Grigoriev I.V."/>
            <person name="Crous P."/>
            <person name="Smith M.E."/>
        </authorList>
    </citation>
    <scope>NUCLEOTIDE SEQUENCE</scope>
    <source>
        <strain evidence="25">RSA 476</strain>
    </source>
</reference>
<dbReference type="NCBIfam" id="TIGR00599">
    <property type="entry name" value="rad18"/>
    <property type="match status" value="1"/>
</dbReference>
<comment type="subcellular location">
    <subcellularLocation>
        <location evidence="2">Nucleus</location>
    </subcellularLocation>
</comment>
<comment type="catalytic activity">
    <reaction evidence="1">
        <text>S-ubiquitinyl-[E2 ubiquitin-conjugating enzyme]-L-cysteine + [acceptor protein]-L-lysine = [E2 ubiquitin-conjugating enzyme]-L-cysteine + N(6)-ubiquitinyl-[acceptor protein]-L-lysine.</text>
        <dbReference type="EC" id="2.3.2.27"/>
    </reaction>
</comment>
<keyword evidence="14 20" id="KW-0234">DNA repair</keyword>
<dbReference type="EC" id="2.3.2.27" evidence="5"/>
<dbReference type="Gene3D" id="3.30.160.60">
    <property type="entry name" value="Classic Zinc Finger"/>
    <property type="match status" value="1"/>
</dbReference>
<dbReference type="Gene3D" id="3.30.40.10">
    <property type="entry name" value="Zinc/RING finger domain, C3HC4 (zinc finger)"/>
    <property type="match status" value="1"/>
</dbReference>
<evidence type="ECO:0000256" key="6">
    <source>
        <dbReference type="ARBA" id="ARBA00015551"/>
    </source>
</evidence>
<dbReference type="EMBL" id="JANBUY010000138">
    <property type="protein sequence ID" value="KAJ2863069.1"/>
    <property type="molecule type" value="Genomic_DNA"/>
</dbReference>
<dbReference type="SUPFAM" id="SSF57850">
    <property type="entry name" value="RING/U-box"/>
    <property type="match status" value="1"/>
</dbReference>
<evidence type="ECO:0000256" key="2">
    <source>
        <dbReference type="ARBA" id="ARBA00004123"/>
    </source>
</evidence>
<evidence type="ECO:0000256" key="19">
    <source>
        <dbReference type="PROSITE-ProRule" id="PRU00175"/>
    </source>
</evidence>
<keyword evidence="11" id="KW-0833">Ubl conjugation pathway</keyword>
<dbReference type="GO" id="GO:0097505">
    <property type="term" value="C:Rad6-Rad18 complex"/>
    <property type="evidence" value="ECO:0007669"/>
    <property type="project" value="TreeGrafter"/>
</dbReference>
<evidence type="ECO:0000256" key="11">
    <source>
        <dbReference type="ARBA" id="ARBA00022786"/>
    </source>
</evidence>
<evidence type="ECO:0000256" key="17">
    <source>
        <dbReference type="ARBA" id="ARBA00074353"/>
    </source>
</evidence>
<dbReference type="Pfam" id="PF13923">
    <property type="entry name" value="zf-C3HC4_2"/>
    <property type="match status" value="1"/>
</dbReference>
<keyword evidence="25" id="KW-0012">Acyltransferase</keyword>
<evidence type="ECO:0000259" key="22">
    <source>
        <dbReference type="PROSITE" id="PS50089"/>
    </source>
</evidence>